<dbReference type="Pfam" id="PF03203">
    <property type="entry name" value="MerC"/>
    <property type="match status" value="1"/>
</dbReference>
<dbReference type="GO" id="GO:0015097">
    <property type="term" value="F:mercury ion transmembrane transporter activity"/>
    <property type="evidence" value="ECO:0007669"/>
    <property type="project" value="InterPro"/>
</dbReference>
<evidence type="ECO:0000313" key="2">
    <source>
        <dbReference type="EMBL" id="ESP90723.1"/>
    </source>
</evidence>
<reference evidence="2 3" key="1">
    <citation type="submission" date="2013-07" db="EMBL/GenBank/DDBJ databases">
        <title>Draft genome sequence of Pseudoalteromonas luteoviolacea 2ta16.</title>
        <authorList>
            <person name="Allen E.E."/>
            <person name="Azam F."/>
            <person name="Podell S."/>
        </authorList>
    </citation>
    <scope>NUCLEOTIDE SEQUENCE [LARGE SCALE GENOMIC DNA]</scope>
    <source>
        <strain evidence="2 3">2ta16</strain>
    </source>
</reference>
<evidence type="ECO:0000313" key="3">
    <source>
        <dbReference type="Proteomes" id="UP000017820"/>
    </source>
</evidence>
<evidence type="ECO:0000256" key="1">
    <source>
        <dbReference type="SAM" id="Phobius"/>
    </source>
</evidence>
<dbReference type="AlphaFoldDB" id="V4HLR9"/>
<sequence length="131" mass="14202">MLGNYQLAGDRVSIGLAVMCLAHCLVLPIAITLLPFLATSFLKEEAFHQVLLIGVLVTSILALYSGCKAHKKWRIFTTGIVGLLTLSIAAFFGHDLIGEYGETILTIIGSVVVAYSHFDNIRACRNTDCCD</sequence>
<feature type="transmembrane region" description="Helical" evidence="1">
    <location>
        <begin position="46"/>
        <end position="64"/>
    </location>
</feature>
<feature type="transmembrane region" description="Helical" evidence="1">
    <location>
        <begin position="100"/>
        <end position="118"/>
    </location>
</feature>
<dbReference type="Proteomes" id="UP000017820">
    <property type="component" value="Unassembled WGS sequence"/>
</dbReference>
<feature type="transmembrane region" description="Helical" evidence="1">
    <location>
        <begin position="76"/>
        <end position="94"/>
    </location>
</feature>
<dbReference type="InterPro" id="IPR004891">
    <property type="entry name" value="Mercury-R_MerC"/>
</dbReference>
<dbReference type="RefSeq" id="WP_023402080.1">
    <property type="nucleotide sequence ID" value="NZ_AUSV01000134.1"/>
</dbReference>
<comment type="caution">
    <text evidence="2">The sequence shown here is derived from an EMBL/GenBank/DDBJ whole genome shotgun (WGS) entry which is preliminary data.</text>
</comment>
<proteinExistence type="predicted"/>
<dbReference type="GO" id="GO:0016020">
    <property type="term" value="C:membrane"/>
    <property type="evidence" value="ECO:0007669"/>
    <property type="project" value="InterPro"/>
</dbReference>
<keyword evidence="1" id="KW-1133">Transmembrane helix</keyword>
<keyword evidence="1" id="KW-0472">Membrane</keyword>
<feature type="transmembrane region" description="Helical" evidence="1">
    <location>
        <begin position="12"/>
        <end position="34"/>
    </location>
</feature>
<name>V4HLR9_PSEL2</name>
<protein>
    <submittedName>
        <fullName evidence="2">MerC mercury resistance protein</fullName>
    </submittedName>
</protein>
<organism evidence="2 3">
    <name type="scientific">Pseudoalteromonas luteoviolacea (strain 2ta16)</name>
    <dbReference type="NCBI Taxonomy" id="1353533"/>
    <lineage>
        <taxon>Bacteria</taxon>
        <taxon>Pseudomonadati</taxon>
        <taxon>Pseudomonadota</taxon>
        <taxon>Gammaproteobacteria</taxon>
        <taxon>Alteromonadales</taxon>
        <taxon>Pseudoalteromonadaceae</taxon>
        <taxon>Pseudoalteromonas</taxon>
    </lineage>
</organism>
<dbReference type="EMBL" id="AUSV01000134">
    <property type="protein sequence ID" value="ESP90723.1"/>
    <property type="molecule type" value="Genomic_DNA"/>
</dbReference>
<accession>V4HLR9</accession>
<keyword evidence="1" id="KW-0812">Transmembrane</keyword>
<dbReference type="PATRIC" id="fig|1353533.3.peg.5265"/>
<gene>
    <name evidence="2" type="ORF">PL2TA16_01827</name>
</gene>